<protein>
    <submittedName>
        <fullName evidence="1">Uncharacterized protein</fullName>
    </submittedName>
</protein>
<gene>
    <name evidence="1" type="ORF">Zmor_021586</name>
</gene>
<evidence type="ECO:0000313" key="2">
    <source>
        <dbReference type="Proteomes" id="UP001168821"/>
    </source>
</evidence>
<comment type="caution">
    <text evidence="1">The sequence shown here is derived from an EMBL/GenBank/DDBJ whole genome shotgun (WGS) entry which is preliminary data.</text>
</comment>
<keyword evidence="2" id="KW-1185">Reference proteome</keyword>
<accession>A0AA38MB23</accession>
<dbReference type="EMBL" id="JALNTZ010000006">
    <property type="protein sequence ID" value="KAJ3649868.1"/>
    <property type="molecule type" value="Genomic_DNA"/>
</dbReference>
<name>A0AA38MB23_9CUCU</name>
<reference evidence="1" key="1">
    <citation type="journal article" date="2023" name="G3 (Bethesda)">
        <title>Whole genome assemblies of Zophobas morio and Tenebrio molitor.</title>
        <authorList>
            <person name="Kaur S."/>
            <person name="Stinson S.A."/>
            <person name="diCenzo G.C."/>
        </authorList>
    </citation>
    <scope>NUCLEOTIDE SEQUENCE</scope>
    <source>
        <strain evidence="1">QUZm001</strain>
    </source>
</reference>
<proteinExistence type="predicted"/>
<dbReference type="AlphaFoldDB" id="A0AA38MB23"/>
<organism evidence="1 2">
    <name type="scientific">Zophobas morio</name>
    <dbReference type="NCBI Taxonomy" id="2755281"/>
    <lineage>
        <taxon>Eukaryota</taxon>
        <taxon>Metazoa</taxon>
        <taxon>Ecdysozoa</taxon>
        <taxon>Arthropoda</taxon>
        <taxon>Hexapoda</taxon>
        <taxon>Insecta</taxon>
        <taxon>Pterygota</taxon>
        <taxon>Neoptera</taxon>
        <taxon>Endopterygota</taxon>
        <taxon>Coleoptera</taxon>
        <taxon>Polyphaga</taxon>
        <taxon>Cucujiformia</taxon>
        <taxon>Tenebrionidae</taxon>
        <taxon>Zophobas</taxon>
    </lineage>
</organism>
<dbReference type="Proteomes" id="UP001168821">
    <property type="component" value="Unassembled WGS sequence"/>
</dbReference>
<evidence type="ECO:0000313" key="1">
    <source>
        <dbReference type="EMBL" id="KAJ3649868.1"/>
    </source>
</evidence>
<sequence>MSGTVVHPGRRLPSGRALFGLGGGDFETWKSCEDATATREGSAVAVHDACTTRKKNPVTVVRFLARAIQKPVHKRADDPKGTYGSRRVELHFETSHLQKTHTSATVLLLS</sequence>